<dbReference type="RefSeq" id="XP_018706995.1">
    <property type="nucleotide sequence ID" value="XM_018846288.1"/>
</dbReference>
<proteinExistence type="inferred from homology"/>
<keyword evidence="6" id="KW-0503">Monooxygenase</keyword>
<evidence type="ECO:0000313" key="8">
    <source>
        <dbReference type="EMBL" id="OAA70708.1"/>
    </source>
</evidence>
<dbReference type="GO" id="GO:0044550">
    <property type="term" value="P:secondary metabolite biosynthetic process"/>
    <property type="evidence" value="ECO:0007669"/>
    <property type="project" value="TreeGrafter"/>
</dbReference>
<organism evidence="8 9">
    <name type="scientific">Cordyceps fumosorosea (strain ARSEF 2679)</name>
    <name type="common">Isaria fumosorosea</name>
    <dbReference type="NCBI Taxonomy" id="1081104"/>
    <lineage>
        <taxon>Eukaryota</taxon>
        <taxon>Fungi</taxon>
        <taxon>Dikarya</taxon>
        <taxon>Ascomycota</taxon>
        <taxon>Pezizomycotina</taxon>
        <taxon>Sordariomycetes</taxon>
        <taxon>Hypocreomycetidae</taxon>
        <taxon>Hypocreales</taxon>
        <taxon>Cordycipitaceae</taxon>
        <taxon>Cordyceps</taxon>
    </lineage>
</organism>
<dbReference type="Proteomes" id="UP000076744">
    <property type="component" value="Unassembled WGS sequence"/>
</dbReference>
<feature type="domain" description="FAD-binding" evidence="7">
    <location>
        <begin position="7"/>
        <end position="363"/>
    </location>
</feature>
<evidence type="ECO:0000256" key="3">
    <source>
        <dbReference type="ARBA" id="ARBA00022630"/>
    </source>
</evidence>
<dbReference type="AlphaFoldDB" id="A0A168BYF9"/>
<dbReference type="GO" id="GO:0004497">
    <property type="term" value="F:monooxygenase activity"/>
    <property type="evidence" value="ECO:0007669"/>
    <property type="project" value="UniProtKB-KW"/>
</dbReference>
<evidence type="ECO:0000256" key="5">
    <source>
        <dbReference type="ARBA" id="ARBA00023002"/>
    </source>
</evidence>
<dbReference type="Gene3D" id="3.50.50.60">
    <property type="entry name" value="FAD/NAD(P)-binding domain"/>
    <property type="match status" value="1"/>
</dbReference>
<name>A0A168BYF9_CORFA</name>
<keyword evidence="9" id="KW-1185">Reference proteome</keyword>
<dbReference type="STRING" id="1081104.A0A168BYF9"/>
<comment type="caution">
    <text evidence="8">The sequence shown here is derived from an EMBL/GenBank/DDBJ whole genome shotgun (WGS) entry which is preliminary data.</text>
</comment>
<gene>
    <name evidence="8" type="ORF">ISF_02682</name>
</gene>
<reference evidence="8 9" key="1">
    <citation type="journal article" date="2016" name="Genome Biol. Evol.">
        <title>Divergent and convergent evolution of fungal pathogenicity.</title>
        <authorList>
            <person name="Shang Y."/>
            <person name="Xiao G."/>
            <person name="Zheng P."/>
            <person name="Cen K."/>
            <person name="Zhan S."/>
            <person name="Wang C."/>
        </authorList>
    </citation>
    <scope>NUCLEOTIDE SEQUENCE [LARGE SCALE GENOMIC DNA]</scope>
    <source>
        <strain evidence="8 9">ARSEF 2679</strain>
    </source>
</reference>
<evidence type="ECO:0000256" key="4">
    <source>
        <dbReference type="ARBA" id="ARBA00022827"/>
    </source>
</evidence>
<evidence type="ECO:0000313" key="9">
    <source>
        <dbReference type="Proteomes" id="UP000076744"/>
    </source>
</evidence>
<dbReference type="PANTHER" id="PTHR46720:SF3">
    <property type="entry name" value="FAD-BINDING DOMAIN-CONTAINING PROTEIN-RELATED"/>
    <property type="match status" value="1"/>
</dbReference>
<evidence type="ECO:0000259" key="7">
    <source>
        <dbReference type="Pfam" id="PF01494"/>
    </source>
</evidence>
<keyword evidence="4" id="KW-0274">FAD</keyword>
<protein>
    <submittedName>
        <fullName evidence="8">Salicylate hydroxylase</fullName>
    </submittedName>
</protein>
<dbReference type="InterPro" id="IPR036188">
    <property type="entry name" value="FAD/NAD-bd_sf"/>
</dbReference>
<sequence>MAQPNIRVAIVGGGLGGASMANALLNKPRLDVHVYESAPEFSERGAAVGIPTHAIGALEAIIPSARDVILDKAGAVPSNSSRIVLASGPHAGEKVFDIPSSDQNVIVHRAALLSALVAPLPKAALHVNKKLETVSVQGSKINLAFSDGATETFDAVIGADGIFGSVRKHVLQDGASLHAATPAGFWDCRYLVPFGKAKAALGARYFTEHRQYCWCGGGAFIMHDVLDNGETVQCVVSAVEKDQPEDRSRPLTREILEMALKNCLDGPIARNMIELLLQSPDLRLYSQWEHKSTPAYARGNVCIMGDAAHASTPWQGSGAAMAIEDAAVLGALLGDVEKPEEVTIAFRAYEQVRRLRCQNIIDSSKVTGQIMCCQGQAASADADAMRKLLGERWGFITGFNIVEEMQKAVSRFNQLKE</sequence>
<comment type="similarity">
    <text evidence="2">Belongs to the paxM FAD-dependent monooxygenase family.</text>
</comment>
<evidence type="ECO:0000256" key="1">
    <source>
        <dbReference type="ARBA" id="ARBA00001974"/>
    </source>
</evidence>
<dbReference type="GeneID" id="30018974"/>
<dbReference type="SUPFAM" id="SSF51905">
    <property type="entry name" value="FAD/NAD(P)-binding domain"/>
    <property type="match status" value="1"/>
</dbReference>
<keyword evidence="3" id="KW-0285">Flavoprotein</keyword>
<keyword evidence="5" id="KW-0560">Oxidoreductase</keyword>
<dbReference type="InterPro" id="IPR002938">
    <property type="entry name" value="FAD-bd"/>
</dbReference>
<dbReference type="GO" id="GO:0071949">
    <property type="term" value="F:FAD binding"/>
    <property type="evidence" value="ECO:0007669"/>
    <property type="project" value="InterPro"/>
</dbReference>
<dbReference type="OrthoDB" id="417877at2759"/>
<dbReference type="Pfam" id="PF01494">
    <property type="entry name" value="FAD_binding_3"/>
    <property type="match status" value="1"/>
</dbReference>
<dbReference type="PANTHER" id="PTHR46720">
    <property type="entry name" value="HYDROXYLASE, PUTATIVE (AFU_ORTHOLOGUE AFUA_3G01460)-RELATED"/>
    <property type="match status" value="1"/>
</dbReference>
<dbReference type="EMBL" id="AZHB01000004">
    <property type="protein sequence ID" value="OAA70708.1"/>
    <property type="molecule type" value="Genomic_DNA"/>
</dbReference>
<dbReference type="InterPro" id="IPR051104">
    <property type="entry name" value="FAD_monoxygenase"/>
</dbReference>
<accession>A0A168BYF9</accession>
<dbReference type="PRINTS" id="PR00420">
    <property type="entry name" value="RNGMNOXGNASE"/>
</dbReference>
<evidence type="ECO:0000256" key="6">
    <source>
        <dbReference type="ARBA" id="ARBA00023033"/>
    </source>
</evidence>
<comment type="cofactor">
    <cofactor evidence="1">
        <name>FAD</name>
        <dbReference type="ChEBI" id="CHEBI:57692"/>
    </cofactor>
</comment>
<evidence type="ECO:0000256" key="2">
    <source>
        <dbReference type="ARBA" id="ARBA00007992"/>
    </source>
</evidence>